<reference evidence="4" key="2">
    <citation type="submission" date="2020-09" db="EMBL/GenBank/DDBJ databases">
        <authorList>
            <person name="Sun Q."/>
            <person name="Kim S."/>
        </authorList>
    </citation>
    <scope>NUCLEOTIDE SEQUENCE</scope>
    <source>
        <strain evidence="4">KCTC 22169</strain>
    </source>
</reference>
<dbReference type="PANTHER" id="PTHR43798">
    <property type="entry name" value="MONOACYLGLYCEROL LIPASE"/>
    <property type="match status" value="1"/>
</dbReference>
<evidence type="ECO:0000256" key="2">
    <source>
        <dbReference type="ARBA" id="ARBA00022801"/>
    </source>
</evidence>
<feature type="domain" description="AB hydrolase-1" evidence="3">
    <location>
        <begin position="6"/>
        <end position="230"/>
    </location>
</feature>
<dbReference type="Pfam" id="PF12697">
    <property type="entry name" value="Abhydrolase_6"/>
    <property type="match status" value="1"/>
</dbReference>
<dbReference type="Gene3D" id="3.40.50.1820">
    <property type="entry name" value="alpha/beta hydrolase"/>
    <property type="match status" value="1"/>
</dbReference>
<dbReference type="GO" id="GO:0016787">
    <property type="term" value="F:hydrolase activity"/>
    <property type="evidence" value="ECO:0007669"/>
    <property type="project" value="UniProtKB-KW"/>
</dbReference>
<accession>A0A918K5F4</accession>
<dbReference type="EMBL" id="BMXR01000004">
    <property type="protein sequence ID" value="GGX50965.1"/>
    <property type="molecule type" value="Genomic_DNA"/>
</dbReference>
<gene>
    <name evidence="4" type="ORF">GCM10007392_17720</name>
</gene>
<dbReference type="Proteomes" id="UP000626148">
    <property type="component" value="Unassembled WGS sequence"/>
</dbReference>
<evidence type="ECO:0000259" key="3">
    <source>
        <dbReference type="Pfam" id="PF12697"/>
    </source>
</evidence>
<evidence type="ECO:0000313" key="4">
    <source>
        <dbReference type="EMBL" id="GGX50965.1"/>
    </source>
</evidence>
<dbReference type="SUPFAM" id="SSF53474">
    <property type="entry name" value="alpha/beta-Hydrolases"/>
    <property type="match status" value="1"/>
</dbReference>
<evidence type="ECO:0000256" key="1">
    <source>
        <dbReference type="ARBA" id="ARBA00008645"/>
    </source>
</evidence>
<dbReference type="InterPro" id="IPR050266">
    <property type="entry name" value="AB_hydrolase_sf"/>
</dbReference>
<proteinExistence type="inferred from homology"/>
<dbReference type="GO" id="GO:0016020">
    <property type="term" value="C:membrane"/>
    <property type="evidence" value="ECO:0007669"/>
    <property type="project" value="TreeGrafter"/>
</dbReference>
<organism evidence="4 5">
    <name type="scientific">Saccharospirillum salsuginis</name>
    <dbReference type="NCBI Taxonomy" id="418750"/>
    <lineage>
        <taxon>Bacteria</taxon>
        <taxon>Pseudomonadati</taxon>
        <taxon>Pseudomonadota</taxon>
        <taxon>Gammaproteobacteria</taxon>
        <taxon>Oceanospirillales</taxon>
        <taxon>Saccharospirillaceae</taxon>
        <taxon>Saccharospirillum</taxon>
    </lineage>
</organism>
<evidence type="ECO:0000313" key="5">
    <source>
        <dbReference type="Proteomes" id="UP000626148"/>
    </source>
</evidence>
<sequence length="237" mass="26890">MGDVIEGVEIWAIDLPGHGRSEGLPAGEGWTLMQWLPTLGRLLDELAWPSFDLLGHSLGGILAQMLASVDGRIGTVIALDALGPVADTDDGNLDRLQRIYDNRGIVDSRRRYYRNPDQLWQARMKGRFPLSERSARLLSWRGVGVNDQGWFHRYDRRLREESTWRLTESQIRALLGRIRCPVHLAIFESSPMSQVMDLIQGREACVPELYSQVFPGNHHEHMETPEPVARWVESVLG</sequence>
<name>A0A918K5F4_9GAMM</name>
<reference evidence="4" key="1">
    <citation type="journal article" date="2014" name="Int. J. Syst. Evol. Microbiol.">
        <title>Complete genome sequence of Corynebacterium casei LMG S-19264T (=DSM 44701T), isolated from a smear-ripened cheese.</title>
        <authorList>
            <consortium name="US DOE Joint Genome Institute (JGI-PGF)"/>
            <person name="Walter F."/>
            <person name="Albersmeier A."/>
            <person name="Kalinowski J."/>
            <person name="Ruckert C."/>
        </authorList>
    </citation>
    <scope>NUCLEOTIDE SEQUENCE</scope>
    <source>
        <strain evidence="4">KCTC 22169</strain>
    </source>
</reference>
<comment type="similarity">
    <text evidence="1">Belongs to the AB hydrolase superfamily.</text>
</comment>
<keyword evidence="2 4" id="KW-0378">Hydrolase</keyword>
<dbReference type="PANTHER" id="PTHR43798:SF14">
    <property type="entry name" value="SERINE HYDROLASE-LIKE PROTEIN DDB_G0286239"/>
    <property type="match status" value="1"/>
</dbReference>
<comment type="caution">
    <text evidence="4">The sequence shown here is derived from an EMBL/GenBank/DDBJ whole genome shotgun (WGS) entry which is preliminary data.</text>
</comment>
<keyword evidence="5" id="KW-1185">Reference proteome</keyword>
<dbReference type="InterPro" id="IPR029058">
    <property type="entry name" value="AB_hydrolase_fold"/>
</dbReference>
<protein>
    <submittedName>
        <fullName evidence="4">Alpha/beta hydrolase</fullName>
    </submittedName>
</protein>
<dbReference type="InterPro" id="IPR000073">
    <property type="entry name" value="AB_hydrolase_1"/>
</dbReference>
<dbReference type="AlphaFoldDB" id="A0A918K5F4"/>